<feature type="compositionally biased region" description="Basic and acidic residues" evidence="1">
    <location>
        <begin position="57"/>
        <end position="68"/>
    </location>
</feature>
<keyword evidence="3" id="KW-1185">Reference proteome</keyword>
<sequence>MRGQRVGDRRGLRLPRLRRLTRGRVRPRLVTGRHRRKVTPRQTLRTGHRSGRNGRVGPRDRPRLDRNGLTRDRVTLDGLRLDRNRLRLDRNRLGWNVLCRNRLGRNVLCRNRLGRDGGTGMRCGHALRGSALRRAGLRTRAHVFLPVRRSCAIGWHTILGAVDFHHPRSQASAHDVHRSVTPVPTVTDAPYPGCCRHRRPAGRTV</sequence>
<dbReference type="Proteomes" id="UP000660339">
    <property type="component" value="Unassembled WGS sequence"/>
</dbReference>
<name>A0A8J3LDC4_9ACTN</name>
<reference evidence="2" key="1">
    <citation type="submission" date="2021-01" db="EMBL/GenBank/DDBJ databases">
        <title>Whole genome shotgun sequence of Catellatospora methionotrophica NBRC 14553.</title>
        <authorList>
            <person name="Komaki H."/>
            <person name="Tamura T."/>
        </authorList>
    </citation>
    <scope>NUCLEOTIDE SEQUENCE</scope>
    <source>
        <strain evidence="2">NBRC 14553</strain>
    </source>
</reference>
<evidence type="ECO:0000313" key="3">
    <source>
        <dbReference type="Proteomes" id="UP000660339"/>
    </source>
</evidence>
<comment type="caution">
    <text evidence="2">The sequence shown here is derived from an EMBL/GenBank/DDBJ whole genome shotgun (WGS) entry which is preliminary data.</text>
</comment>
<feature type="region of interest" description="Disordered" evidence="1">
    <location>
        <begin position="31"/>
        <end position="68"/>
    </location>
</feature>
<evidence type="ECO:0000256" key="1">
    <source>
        <dbReference type="SAM" id="MobiDB-lite"/>
    </source>
</evidence>
<gene>
    <name evidence="2" type="ORF">Cme02nite_44550</name>
</gene>
<dbReference type="EMBL" id="BONJ01000026">
    <property type="protein sequence ID" value="GIG16123.1"/>
    <property type="molecule type" value="Genomic_DNA"/>
</dbReference>
<organism evidence="2 3">
    <name type="scientific">Catellatospora methionotrophica</name>
    <dbReference type="NCBI Taxonomy" id="121620"/>
    <lineage>
        <taxon>Bacteria</taxon>
        <taxon>Bacillati</taxon>
        <taxon>Actinomycetota</taxon>
        <taxon>Actinomycetes</taxon>
        <taxon>Micromonosporales</taxon>
        <taxon>Micromonosporaceae</taxon>
        <taxon>Catellatospora</taxon>
    </lineage>
</organism>
<dbReference type="AlphaFoldDB" id="A0A8J3LDC4"/>
<accession>A0A8J3LDC4</accession>
<protein>
    <submittedName>
        <fullName evidence="2">Uncharacterized protein</fullName>
    </submittedName>
</protein>
<proteinExistence type="predicted"/>
<evidence type="ECO:0000313" key="2">
    <source>
        <dbReference type="EMBL" id="GIG16123.1"/>
    </source>
</evidence>